<accession>A0A182FTP1</accession>
<dbReference type="VEuPathDB" id="VectorBase:AALB009925"/>
<dbReference type="AlphaFoldDB" id="A0A182FTP1"/>
<sequence>MTILSTIFWLEGSYLPQSMNIPLYNHSVDMCAFFKRPAINRVLAIIHRTMKQYGNMPTGCPLTGPYRFCNIPVSHMRIPPFLLPANFRLQIGLTSRSTNEKYMTFMGYGMIKKVPCTPHDRC</sequence>
<protein>
    <submittedName>
        <fullName evidence="1">Uncharacterized protein</fullName>
    </submittedName>
</protein>
<dbReference type="PANTHER" id="PTHR20898:SF1">
    <property type="entry name" value="MD-2-RELATED LIPID-RECOGNITION DOMAIN-CONTAINING PROTEIN"/>
    <property type="match status" value="1"/>
</dbReference>
<reference evidence="1 2" key="1">
    <citation type="journal article" date="2017" name="G3 (Bethesda)">
        <title>The Physical Genome Mapping of Anopheles albimanus Corrected Scaffold Misassemblies and Identified Interarm Rearrangements in Genus Anopheles.</title>
        <authorList>
            <person name="Artemov G.N."/>
            <person name="Peery A.N."/>
            <person name="Jiang X."/>
            <person name="Tu Z."/>
            <person name="Stegniy V.N."/>
            <person name="Sharakhova M.V."/>
            <person name="Sharakhov I.V."/>
        </authorList>
    </citation>
    <scope>NUCLEOTIDE SEQUENCE [LARGE SCALE GENOMIC DNA]</scope>
    <source>
        <strain evidence="1 2">ALBI9_A</strain>
    </source>
</reference>
<dbReference type="VEuPathDB" id="VectorBase:AALB20_033374"/>
<dbReference type="SMART" id="SM00697">
    <property type="entry name" value="DM8"/>
    <property type="match status" value="1"/>
</dbReference>
<dbReference type="EnsemblMetazoa" id="AALB009925-RA">
    <property type="protein sequence ID" value="AALB009925-PA"/>
    <property type="gene ID" value="AALB009925"/>
</dbReference>
<evidence type="ECO:0000313" key="2">
    <source>
        <dbReference type="Proteomes" id="UP000069272"/>
    </source>
</evidence>
<keyword evidence="2" id="KW-1185">Reference proteome</keyword>
<dbReference type="InterPro" id="IPR010512">
    <property type="entry name" value="DUF1091"/>
</dbReference>
<reference evidence="1" key="2">
    <citation type="submission" date="2022-08" db="UniProtKB">
        <authorList>
            <consortium name="EnsemblMetazoa"/>
        </authorList>
    </citation>
    <scope>IDENTIFICATION</scope>
    <source>
        <strain evidence="1">STECLA/ALBI9_A</strain>
    </source>
</reference>
<evidence type="ECO:0000313" key="1">
    <source>
        <dbReference type="EnsemblMetazoa" id="AALB009925-PA"/>
    </source>
</evidence>
<dbReference type="PANTHER" id="PTHR20898">
    <property type="entry name" value="DAEDALUS ON 3-RELATED-RELATED"/>
    <property type="match status" value="1"/>
</dbReference>
<dbReference type="Proteomes" id="UP000069272">
    <property type="component" value="Chromosome 3R"/>
</dbReference>
<proteinExistence type="predicted"/>
<organism evidence="1 2">
    <name type="scientific">Anopheles albimanus</name>
    <name type="common">New world malaria mosquito</name>
    <dbReference type="NCBI Taxonomy" id="7167"/>
    <lineage>
        <taxon>Eukaryota</taxon>
        <taxon>Metazoa</taxon>
        <taxon>Ecdysozoa</taxon>
        <taxon>Arthropoda</taxon>
        <taxon>Hexapoda</taxon>
        <taxon>Insecta</taxon>
        <taxon>Pterygota</taxon>
        <taxon>Neoptera</taxon>
        <taxon>Endopterygota</taxon>
        <taxon>Diptera</taxon>
        <taxon>Nematocera</taxon>
        <taxon>Culicoidea</taxon>
        <taxon>Culicidae</taxon>
        <taxon>Anophelinae</taxon>
        <taxon>Anopheles</taxon>
    </lineage>
</organism>
<name>A0A182FTP1_ANOAL</name>
<dbReference type="Pfam" id="PF06477">
    <property type="entry name" value="DUF1091"/>
    <property type="match status" value="1"/>
</dbReference>